<dbReference type="EMBL" id="LSMT01000594">
    <property type="protein sequence ID" value="PFX15927.1"/>
    <property type="molecule type" value="Genomic_DNA"/>
</dbReference>
<gene>
    <name evidence="2" type="ORF">AWC38_SpisGene19829</name>
</gene>
<reference evidence="3" key="1">
    <citation type="journal article" date="2017" name="bioRxiv">
        <title>Comparative analysis of the genomes of Stylophora pistillata and Acropora digitifera provides evidence for extensive differences between species of corals.</title>
        <authorList>
            <person name="Voolstra C.R."/>
            <person name="Li Y."/>
            <person name="Liew Y.J."/>
            <person name="Baumgarten S."/>
            <person name="Zoccola D."/>
            <person name="Flot J.-F."/>
            <person name="Tambutte S."/>
            <person name="Allemand D."/>
            <person name="Aranda M."/>
        </authorList>
    </citation>
    <scope>NUCLEOTIDE SEQUENCE [LARGE SCALE GENOMIC DNA]</scope>
</reference>
<dbReference type="OrthoDB" id="5982225at2759"/>
<dbReference type="Proteomes" id="UP000225706">
    <property type="component" value="Unassembled WGS sequence"/>
</dbReference>
<organism evidence="2 3">
    <name type="scientific">Stylophora pistillata</name>
    <name type="common">Smooth cauliflower coral</name>
    <dbReference type="NCBI Taxonomy" id="50429"/>
    <lineage>
        <taxon>Eukaryota</taxon>
        <taxon>Metazoa</taxon>
        <taxon>Cnidaria</taxon>
        <taxon>Anthozoa</taxon>
        <taxon>Hexacorallia</taxon>
        <taxon>Scleractinia</taxon>
        <taxon>Astrocoeniina</taxon>
        <taxon>Pocilloporidae</taxon>
        <taxon>Stylophora</taxon>
    </lineage>
</organism>
<evidence type="ECO:0000313" key="3">
    <source>
        <dbReference type="Proteomes" id="UP000225706"/>
    </source>
</evidence>
<feature type="compositionally biased region" description="Basic residues" evidence="1">
    <location>
        <begin position="21"/>
        <end position="30"/>
    </location>
</feature>
<name>A0A2B4RHU7_STYPI</name>
<protein>
    <submittedName>
        <fullName evidence="2">Uncharacterized protein</fullName>
    </submittedName>
</protein>
<feature type="region of interest" description="Disordered" evidence="1">
    <location>
        <begin position="1"/>
        <end position="43"/>
    </location>
</feature>
<sequence length="202" mass="23027">MRRRTGNCKICNSFEDQEKPGRKKKSKPGVKPRENSTAGPKEQVEMVKGMSSTLSFQQEPATLSFSVEVKSLESYRGSEPVYPEQLVENIKHEYTCPIYKEPLELVKRTRVWKTTDEVRRKTARQRSKVVAETRITLGGGAGGTQLKDEMRAIGRMEREALLKGALGKDFKITIPRGDILAVKADLSETWYKVRKLRRLRKA</sequence>
<proteinExistence type="predicted"/>
<comment type="caution">
    <text evidence="2">The sequence shown here is derived from an EMBL/GenBank/DDBJ whole genome shotgun (WGS) entry which is preliminary data.</text>
</comment>
<keyword evidence="3" id="KW-1185">Reference proteome</keyword>
<accession>A0A2B4RHU7</accession>
<evidence type="ECO:0000256" key="1">
    <source>
        <dbReference type="SAM" id="MobiDB-lite"/>
    </source>
</evidence>
<evidence type="ECO:0000313" key="2">
    <source>
        <dbReference type="EMBL" id="PFX15927.1"/>
    </source>
</evidence>
<dbReference type="AlphaFoldDB" id="A0A2B4RHU7"/>